<dbReference type="PANTHER" id="PTHR22854">
    <property type="entry name" value="TRYPTOPHAN BIOSYNTHESIS PROTEIN"/>
    <property type="match status" value="1"/>
</dbReference>
<sequence>MILDNIIAHRKKDVEERKKIISEEGLYKKVEEKSVYKLKDMKGNTGFREALGEKGFNIIGEVKKASPSKGIIVEDFNVGEIARFYDKLPVKAISVLTEEKYFQGHPDYVACVRSMTSKPILRKDFIVDRYQIYETFLMGCQGILLIAAVLGDKLGEYYKTSLELGIEPLVEVHDEKEMYNALKCGSRIIGINNRNLQTFEVDLGTTERLVKLVQGETIIISESGIRNEQDISYLKSLNVNGALIGETFMLAMKEGKKLEGFF</sequence>
<keyword evidence="5" id="KW-0028">Amino-acid biosynthesis</keyword>
<gene>
    <name evidence="11" type="ORF">SAMN02745248_00355</name>
</gene>
<evidence type="ECO:0000256" key="7">
    <source>
        <dbReference type="ARBA" id="ARBA00022822"/>
    </source>
</evidence>
<name>A0A1M6K6J6_9CLOT</name>
<accession>A0A1M6K6J6</accession>
<evidence type="ECO:0000256" key="8">
    <source>
        <dbReference type="ARBA" id="ARBA00023141"/>
    </source>
</evidence>
<dbReference type="CDD" id="cd00331">
    <property type="entry name" value="IGPS"/>
    <property type="match status" value="1"/>
</dbReference>
<dbReference type="SUPFAM" id="SSF51366">
    <property type="entry name" value="Ribulose-phoshate binding barrel"/>
    <property type="match status" value="1"/>
</dbReference>
<keyword evidence="9" id="KW-0456">Lyase</keyword>
<evidence type="ECO:0000256" key="4">
    <source>
        <dbReference type="ARBA" id="ARBA00012362"/>
    </source>
</evidence>
<dbReference type="PANTHER" id="PTHR22854:SF2">
    <property type="entry name" value="INDOLE-3-GLYCEROL-PHOSPHATE SYNTHASE"/>
    <property type="match status" value="1"/>
</dbReference>
<organism evidence="11 12">
    <name type="scientific">Hathewaya proteolytica DSM 3090</name>
    <dbReference type="NCBI Taxonomy" id="1121331"/>
    <lineage>
        <taxon>Bacteria</taxon>
        <taxon>Bacillati</taxon>
        <taxon>Bacillota</taxon>
        <taxon>Clostridia</taxon>
        <taxon>Eubacteriales</taxon>
        <taxon>Clostridiaceae</taxon>
        <taxon>Hathewaya</taxon>
    </lineage>
</organism>
<evidence type="ECO:0000259" key="10">
    <source>
        <dbReference type="Pfam" id="PF00218"/>
    </source>
</evidence>
<comment type="similarity">
    <text evidence="3">Belongs to the TrpC family.</text>
</comment>
<dbReference type="EC" id="4.1.1.48" evidence="4"/>
<dbReference type="InterPro" id="IPR045186">
    <property type="entry name" value="Indole-3-glycerol_P_synth"/>
</dbReference>
<dbReference type="OrthoDB" id="9804217at2"/>
<dbReference type="GO" id="GO:0004425">
    <property type="term" value="F:indole-3-glycerol-phosphate synthase activity"/>
    <property type="evidence" value="ECO:0007669"/>
    <property type="project" value="UniProtKB-EC"/>
</dbReference>
<evidence type="ECO:0000313" key="11">
    <source>
        <dbReference type="EMBL" id="SHJ54626.1"/>
    </source>
</evidence>
<reference evidence="11 12" key="1">
    <citation type="submission" date="2016-11" db="EMBL/GenBank/DDBJ databases">
        <authorList>
            <person name="Jaros S."/>
            <person name="Januszkiewicz K."/>
            <person name="Wedrychowicz H."/>
        </authorList>
    </citation>
    <scope>NUCLEOTIDE SEQUENCE [LARGE SCALE GENOMIC DNA]</scope>
    <source>
        <strain evidence="11 12">DSM 3090</strain>
    </source>
</reference>
<dbReference type="InterPro" id="IPR013798">
    <property type="entry name" value="Indole-3-glycerol_P_synth_dom"/>
</dbReference>
<dbReference type="InterPro" id="IPR013785">
    <property type="entry name" value="Aldolase_TIM"/>
</dbReference>
<dbReference type="Proteomes" id="UP000183952">
    <property type="component" value="Unassembled WGS sequence"/>
</dbReference>
<dbReference type="GO" id="GO:0000162">
    <property type="term" value="P:L-tryptophan biosynthetic process"/>
    <property type="evidence" value="ECO:0007669"/>
    <property type="project" value="UniProtKB-UniPathway"/>
</dbReference>
<dbReference type="InterPro" id="IPR011060">
    <property type="entry name" value="RibuloseP-bd_barrel"/>
</dbReference>
<dbReference type="NCBIfam" id="NF001377">
    <property type="entry name" value="PRK00278.2-4"/>
    <property type="match status" value="1"/>
</dbReference>
<dbReference type="InterPro" id="IPR001468">
    <property type="entry name" value="Indole-3-GlycerolPSynthase_CS"/>
</dbReference>
<proteinExistence type="inferred from homology"/>
<dbReference type="EMBL" id="FRAD01000004">
    <property type="protein sequence ID" value="SHJ54626.1"/>
    <property type="molecule type" value="Genomic_DNA"/>
</dbReference>
<comment type="pathway">
    <text evidence="2">Amino-acid biosynthesis; L-tryptophan biosynthesis; L-tryptophan from chorismate: step 4/5.</text>
</comment>
<dbReference type="PROSITE" id="PS00614">
    <property type="entry name" value="IGPS"/>
    <property type="match status" value="1"/>
</dbReference>
<evidence type="ECO:0000256" key="2">
    <source>
        <dbReference type="ARBA" id="ARBA00004696"/>
    </source>
</evidence>
<dbReference type="RefSeq" id="WP_072901659.1">
    <property type="nucleotide sequence ID" value="NZ_FRAD01000004.1"/>
</dbReference>
<feature type="domain" description="Indole-3-glycerol phosphate synthase" evidence="10">
    <location>
        <begin position="3"/>
        <end position="255"/>
    </location>
</feature>
<keyword evidence="8" id="KW-0057">Aromatic amino acid biosynthesis</keyword>
<dbReference type="STRING" id="1121331.SAMN02745248_00355"/>
<dbReference type="Pfam" id="PF00218">
    <property type="entry name" value="IGPS"/>
    <property type="match status" value="1"/>
</dbReference>
<dbReference type="UniPathway" id="UPA00035">
    <property type="reaction ID" value="UER00043"/>
</dbReference>
<comment type="catalytic activity">
    <reaction evidence="1">
        <text>1-(2-carboxyphenylamino)-1-deoxy-D-ribulose 5-phosphate + H(+) = (1S,2R)-1-C-(indol-3-yl)glycerol 3-phosphate + CO2 + H2O</text>
        <dbReference type="Rhea" id="RHEA:23476"/>
        <dbReference type="ChEBI" id="CHEBI:15377"/>
        <dbReference type="ChEBI" id="CHEBI:15378"/>
        <dbReference type="ChEBI" id="CHEBI:16526"/>
        <dbReference type="ChEBI" id="CHEBI:58613"/>
        <dbReference type="ChEBI" id="CHEBI:58866"/>
        <dbReference type="EC" id="4.1.1.48"/>
    </reaction>
</comment>
<evidence type="ECO:0000256" key="3">
    <source>
        <dbReference type="ARBA" id="ARBA00008737"/>
    </source>
</evidence>
<keyword evidence="12" id="KW-1185">Reference proteome</keyword>
<protein>
    <recommendedName>
        <fullName evidence="4">indole-3-glycerol-phosphate synthase</fullName>
        <ecNumber evidence="4">4.1.1.48</ecNumber>
    </recommendedName>
</protein>
<dbReference type="Gene3D" id="3.20.20.70">
    <property type="entry name" value="Aldolase class I"/>
    <property type="match status" value="1"/>
</dbReference>
<keyword evidence="7" id="KW-0822">Tryptophan biosynthesis</keyword>
<dbReference type="GO" id="GO:0004640">
    <property type="term" value="F:phosphoribosylanthranilate isomerase activity"/>
    <property type="evidence" value="ECO:0007669"/>
    <property type="project" value="TreeGrafter"/>
</dbReference>
<evidence type="ECO:0000256" key="5">
    <source>
        <dbReference type="ARBA" id="ARBA00022605"/>
    </source>
</evidence>
<evidence type="ECO:0000313" key="12">
    <source>
        <dbReference type="Proteomes" id="UP000183952"/>
    </source>
</evidence>
<evidence type="ECO:0000256" key="9">
    <source>
        <dbReference type="ARBA" id="ARBA00023239"/>
    </source>
</evidence>
<dbReference type="FunFam" id="3.20.20.70:FF:000024">
    <property type="entry name" value="Indole-3-glycerol phosphate synthase"/>
    <property type="match status" value="1"/>
</dbReference>
<keyword evidence="6" id="KW-0210">Decarboxylase</keyword>
<dbReference type="AlphaFoldDB" id="A0A1M6K6J6"/>
<evidence type="ECO:0000256" key="6">
    <source>
        <dbReference type="ARBA" id="ARBA00022793"/>
    </source>
</evidence>
<evidence type="ECO:0000256" key="1">
    <source>
        <dbReference type="ARBA" id="ARBA00001633"/>
    </source>
</evidence>